<proteinExistence type="predicted"/>
<evidence type="ECO:0000313" key="2">
    <source>
        <dbReference type="EMBL" id="QKQ26344.1"/>
    </source>
</evidence>
<keyword evidence="1" id="KW-1133">Transmembrane helix</keyword>
<sequence length="49" mass="5466">MRPHLAIPLRKLSISGKILLGRLIRLYAPLLLSALFLLNAPTPWLAVSF</sequence>
<feature type="transmembrane region" description="Helical" evidence="1">
    <location>
        <begin position="20"/>
        <end position="40"/>
    </location>
</feature>
<organism evidence="2 3">
    <name type="scientific">Candidatus Reidiella endopervernicosa</name>
    <dbReference type="NCBI Taxonomy" id="2738883"/>
    <lineage>
        <taxon>Bacteria</taxon>
        <taxon>Pseudomonadati</taxon>
        <taxon>Pseudomonadota</taxon>
        <taxon>Gammaproteobacteria</taxon>
        <taxon>Candidatus Reidiella</taxon>
    </lineage>
</organism>
<keyword evidence="1" id="KW-0812">Transmembrane</keyword>
<dbReference type="Proteomes" id="UP000509658">
    <property type="component" value="Chromosome"/>
</dbReference>
<protein>
    <submittedName>
        <fullName evidence="2">Uncharacterized protein</fullName>
    </submittedName>
</protein>
<dbReference type="RefSeq" id="WP_174673025.1">
    <property type="nucleotide sequence ID" value="NZ_CP054491.1"/>
</dbReference>
<name>A0A6N0HVD0_9GAMM</name>
<keyword evidence="1" id="KW-0472">Membrane</keyword>
<dbReference type="EMBL" id="CP054491">
    <property type="protein sequence ID" value="QKQ26344.1"/>
    <property type="molecule type" value="Genomic_DNA"/>
</dbReference>
<dbReference type="AlphaFoldDB" id="A0A6N0HVD0"/>
<keyword evidence="3" id="KW-1185">Reference proteome</keyword>
<evidence type="ECO:0000256" key="1">
    <source>
        <dbReference type="SAM" id="Phobius"/>
    </source>
</evidence>
<reference evidence="2 3" key="1">
    <citation type="submission" date="2020-05" db="EMBL/GenBank/DDBJ databases">
        <title>Horizontal transmission and recombination maintain forever young bacterial symbiont genomes.</title>
        <authorList>
            <person name="Russell S.L."/>
            <person name="Pepper-Tunick E."/>
            <person name="Svedberg J."/>
            <person name="Byrne A."/>
            <person name="Ruelas Castillo J."/>
            <person name="Vollmers C."/>
            <person name="Beinart R.A."/>
            <person name="Corbett-Detig R."/>
        </authorList>
    </citation>
    <scope>NUCLEOTIDE SEQUENCE [LARGE SCALE GENOMIC DNA]</scope>
    <source>
        <strain evidence="2">Santa_Monica_outfall</strain>
    </source>
</reference>
<gene>
    <name evidence="2" type="ORF">HUE57_08660</name>
</gene>
<evidence type="ECO:0000313" key="3">
    <source>
        <dbReference type="Proteomes" id="UP000509658"/>
    </source>
</evidence>
<accession>A0A6N0HVD0</accession>
<dbReference type="KEGG" id="rev:HUE57_08660"/>